<dbReference type="InParanoid" id="B0W270"/>
<dbReference type="GO" id="GO:0006508">
    <property type="term" value="P:proteolysis"/>
    <property type="evidence" value="ECO:0007669"/>
    <property type="project" value="UniProtKB-KW"/>
</dbReference>
<dbReference type="PANTHER" id="PTHR24250">
    <property type="entry name" value="CHYMOTRYPSIN-RELATED"/>
    <property type="match status" value="1"/>
</dbReference>
<dbReference type="PROSITE" id="PS50240">
    <property type="entry name" value="TRYPSIN_DOM"/>
    <property type="match status" value="1"/>
</dbReference>
<feature type="region of interest" description="Disordered" evidence="3">
    <location>
        <begin position="158"/>
        <end position="193"/>
    </location>
</feature>
<name>B0W270_CULQU</name>
<dbReference type="GO" id="GO:0004252">
    <property type="term" value="F:serine-type endopeptidase activity"/>
    <property type="evidence" value="ECO:0007669"/>
    <property type="project" value="InterPro"/>
</dbReference>
<feature type="compositionally biased region" description="Basic and acidic residues" evidence="3">
    <location>
        <begin position="169"/>
        <end position="178"/>
    </location>
</feature>
<evidence type="ECO:0000256" key="1">
    <source>
        <dbReference type="ARBA" id="ARBA00023157"/>
    </source>
</evidence>
<keyword evidence="1" id="KW-1015">Disulfide bond</keyword>
<evidence type="ECO:0000256" key="3">
    <source>
        <dbReference type="SAM" id="MobiDB-lite"/>
    </source>
</evidence>
<dbReference type="Gene3D" id="2.40.10.10">
    <property type="entry name" value="Trypsin-like serine proteases"/>
    <property type="match status" value="1"/>
</dbReference>
<feature type="domain" description="Peptidase S1" evidence="4">
    <location>
        <begin position="274"/>
        <end position="517"/>
    </location>
</feature>
<dbReference type="HOGENOM" id="CLU_524043_0_0_1"/>
<keyword evidence="5" id="KW-0378">Hydrolase</keyword>
<proteinExistence type="inferred from homology"/>
<accession>B0W270</accession>
<dbReference type="eggNOG" id="KOG3627">
    <property type="taxonomic scope" value="Eukaryota"/>
</dbReference>
<evidence type="ECO:0000313" key="6">
    <source>
        <dbReference type="EnsemblMetazoa" id="CPIJ001100-PA"/>
    </source>
</evidence>
<dbReference type="KEGG" id="cqu:CpipJ_CPIJ001100"/>
<dbReference type="EnsemblMetazoa" id="CPIJ001100-RA">
    <property type="protein sequence ID" value="CPIJ001100-PA"/>
    <property type="gene ID" value="CPIJ001100"/>
</dbReference>
<dbReference type="VEuPathDB" id="VectorBase:CPIJ001100"/>
<dbReference type="InterPro" id="IPR001254">
    <property type="entry name" value="Trypsin_dom"/>
</dbReference>
<reference evidence="5" key="1">
    <citation type="submission" date="2007-03" db="EMBL/GenBank/DDBJ databases">
        <title>Annotation of Culex pipiens quinquefasciatus.</title>
        <authorList>
            <consortium name="The Broad Institute Genome Sequencing Platform"/>
            <person name="Atkinson P.W."/>
            <person name="Hemingway J."/>
            <person name="Christensen B.M."/>
            <person name="Higgs S."/>
            <person name="Kodira C."/>
            <person name="Hannick L."/>
            <person name="Megy K."/>
            <person name="O'Leary S."/>
            <person name="Pearson M."/>
            <person name="Haas B.J."/>
            <person name="Mauceli E."/>
            <person name="Wortman J.R."/>
            <person name="Lee N.H."/>
            <person name="Guigo R."/>
            <person name="Stanke M."/>
            <person name="Alvarado L."/>
            <person name="Amedeo P."/>
            <person name="Antoine C.H."/>
            <person name="Arensburger P."/>
            <person name="Bidwell S.L."/>
            <person name="Crawford M."/>
            <person name="Camaro F."/>
            <person name="Devon K."/>
            <person name="Engels R."/>
            <person name="Hammond M."/>
            <person name="Howarth C."/>
            <person name="Koehrsen M."/>
            <person name="Lawson D."/>
            <person name="Montgomery P."/>
            <person name="Nene V."/>
            <person name="Nusbaum C."/>
            <person name="Puiu D."/>
            <person name="Romero-Severson J."/>
            <person name="Severson D.W."/>
            <person name="Shumway M."/>
            <person name="Sisk P."/>
            <person name="Stolte C."/>
            <person name="Zeng Q."/>
            <person name="Eisenstadt E."/>
            <person name="Fraser-Liggett C."/>
            <person name="Strausberg R."/>
            <person name="Galagan J."/>
            <person name="Birren B."/>
            <person name="Collins F.H."/>
        </authorList>
    </citation>
    <scope>NUCLEOTIDE SEQUENCE [LARGE SCALE GENOMIC DNA]</scope>
    <source>
        <strain evidence="5">JHB</strain>
    </source>
</reference>
<dbReference type="AlphaFoldDB" id="B0W270"/>
<dbReference type="SMART" id="SM00020">
    <property type="entry name" value="Tryp_SPc"/>
    <property type="match status" value="1"/>
</dbReference>
<dbReference type="InterPro" id="IPR009003">
    <property type="entry name" value="Peptidase_S1_PA"/>
</dbReference>
<protein>
    <submittedName>
        <fullName evidence="5">Serine protease</fullName>
    </submittedName>
</protein>
<feature type="compositionally biased region" description="Basic and acidic residues" evidence="3">
    <location>
        <begin position="269"/>
        <end position="282"/>
    </location>
</feature>
<sequence>MTLPHIQTSSYKVHSTRSKQYLEIASSLSIISTTKTLTDTNNAHLVPSVAFRVQSVPPNNSPEHNNPPIAWGRISGLEFLLCHYHFHLVQLSCAMCFLKSQNNSSSRISTRFPPSEPTVMTSTRTKAIFSVSCENINTIFSTHSTLLYSTLPPNVLNSDGALPNNSNKRARDQHEPSPSRRRNLTEGPGAESWPEKPLLWKLAYKIREHHVLPLSRIHRSSQAGEEKRAKPTPLARVETSHAGVVKVRRDATFIQCRLALTSPSSESPLEPRDSCGHQPDESSRWPWHGTLHFNQSTKLLREMYPKSESFAVTVLTDRFVVTTLQGYVLYEFDRDNIRVRVGQPAVGISDEFTQELPIEQAYLSSEDREDPRRAVLFKLDGRLRFTKHVQPICLWSEGGFSLDETGFLVTFGVFRQGTKPQEVYMPAASKEDCVKDHADFGILYEDSKTFCAGARNGSGPEPFDAGGGLFVRKDNRWFLRGLTVYVIAGENQTSVKTNYAMFLDVSYFSSWIVSTINSNS</sequence>
<feature type="region of interest" description="Disordered" evidence="3">
    <location>
        <begin position="263"/>
        <end position="282"/>
    </location>
</feature>
<dbReference type="Pfam" id="PF00089">
    <property type="entry name" value="Trypsin"/>
    <property type="match status" value="1"/>
</dbReference>
<evidence type="ECO:0000313" key="5">
    <source>
        <dbReference type="EMBL" id="EDS28134.1"/>
    </source>
</evidence>
<feature type="compositionally biased region" description="Polar residues" evidence="3">
    <location>
        <begin position="158"/>
        <end position="167"/>
    </location>
</feature>
<evidence type="ECO:0000313" key="7">
    <source>
        <dbReference type="Proteomes" id="UP000002320"/>
    </source>
</evidence>
<evidence type="ECO:0000256" key="2">
    <source>
        <dbReference type="ARBA" id="ARBA00024195"/>
    </source>
</evidence>
<comment type="similarity">
    <text evidence="2">Belongs to the peptidase S1 family. CLIP subfamily.</text>
</comment>
<evidence type="ECO:0000259" key="4">
    <source>
        <dbReference type="PROSITE" id="PS50240"/>
    </source>
</evidence>
<keyword evidence="5" id="KW-0645">Protease</keyword>
<dbReference type="SUPFAM" id="SSF50494">
    <property type="entry name" value="Trypsin-like serine proteases"/>
    <property type="match status" value="1"/>
</dbReference>
<keyword evidence="7" id="KW-1185">Reference proteome</keyword>
<dbReference type="PANTHER" id="PTHR24250:SF27">
    <property type="entry name" value="ELASTASE 2 LIKE"/>
    <property type="match status" value="1"/>
</dbReference>
<dbReference type="VEuPathDB" id="VectorBase:CQUJHB014164"/>
<dbReference type="InterPro" id="IPR043504">
    <property type="entry name" value="Peptidase_S1_PA_chymotrypsin"/>
</dbReference>
<reference evidence="6" key="2">
    <citation type="submission" date="2021-02" db="UniProtKB">
        <authorList>
            <consortium name="EnsemblMetazoa"/>
        </authorList>
    </citation>
    <scope>IDENTIFICATION</scope>
    <source>
        <strain evidence="6">JHB</strain>
    </source>
</reference>
<gene>
    <name evidence="6" type="primary">6032103</name>
    <name evidence="5" type="ORF">CpipJ_CPIJ001100</name>
</gene>
<dbReference type="EMBL" id="DS231825">
    <property type="protein sequence ID" value="EDS28134.1"/>
    <property type="molecule type" value="Genomic_DNA"/>
</dbReference>
<dbReference type="OrthoDB" id="7215686at2759"/>
<organism>
    <name type="scientific">Culex quinquefasciatus</name>
    <name type="common">Southern house mosquito</name>
    <name type="synonym">Culex pungens</name>
    <dbReference type="NCBI Taxonomy" id="7176"/>
    <lineage>
        <taxon>Eukaryota</taxon>
        <taxon>Metazoa</taxon>
        <taxon>Ecdysozoa</taxon>
        <taxon>Arthropoda</taxon>
        <taxon>Hexapoda</taxon>
        <taxon>Insecta</taxon>
        <taxon>Pterygota</taxon>
        <taxon>Neoptera</taxon>
        <taxon>Endopterygota</taxon>
        <taxon>Diptera</taxon>
        <taxon>Nematocera</taxon>
        <taxon>Culicoidea</taxon>
        <taxon>Culicidae</taxon>
        <taxon>Culicinae</taxon>
        <taxon>Culicini</taxon>
        <taxon>Culex</taxon>
        <taxon>Culex</taxon>
    </lineage>
</organism>
<dbReference type="Proteomes" id="UP000002320">
    <property type="component" value="Unassembled WGS sequence"/>
</dbReference>